<keyword evidence="8" id="KW-1185">Reference proteome</keyword>
<evidence type="ECO:0000256" key="3">
    <source>
        <dbReference type="ARBA" id="ARBA00023004"/>
    </source>
</evidence>
<dbReference type="InParanoid" id="I7MB18"/>
<protein>
    <submittedName>
        <fullName evidence="7">Cytochrome protein C</fullName>
    </submittedName>
</protein>
<feature type="compositionally biased region" description="Polar residues" evidence="5">
    <location>
        <begin position="12"/>
        <end position="33"/>
    </location>
</feature>
<organism evidence="7 8">
    <name type="scientific">Tetrahymena thermophila (strain SB210)</name>
    <dbReference type="NCBI Taxonomy" id="312017"/>
    <lineage>
        <taxon>Eukaryota</taxon>
        <taxon>Sar</taxon>
        <taxon>Alveolata</taxon>
        <taxon>Ciliophora</taxon>
        <taxon>Intramacronucleata</taxon>
        <taxon>Oligohymenophorea</taxon>
        <taxon>Hymenostomatida</taxon>
        <taxon>Tetrahymenina</taxon>
        <taxon>Tetrahymenidae</taxon>
        <taxon>Tetrahymena</taxon>
    </lineage>
</organism>
<feature type="compositionally biased region" description="Basic and acidic residues" evidence="5">
    <location>
        <begin position="1"/>
        <end position="10"/>
    </location>
</feature>
<evidence type="ECO:0000256" key="5">
    <source>
        <dbReference type="SAM" id="MobiDB-lite"/>
    </source>
</evidence>
<keyword evidence="2 4" id="KW-0479">Metal-binding</keyword>
<evidence type="ECO:0000259" key="6">
    <source>
        <dbReference type="PROSITE" id="PS51007"/>
    </source>
</evidence>
<dbReference type="HOGENOM" id="CLU_1543137_0_0_1"/>
<dbReference type="RefSeq" id="XP_001027374.1">
    <property type="nucleotide sequence ID" value="XM_001027374.1"/>
</dbReference>
<dbReference type="InterPro" id="IPR036909">
    <property type="entry name" value="Cyt_c-like_dom_sf"/>
</dbReference>
<dbReference type="AlphaFoldDB" id="I7MB18"/>
<name>I7MB18_TETTS</name>
<dbReference type="SUPFAM" id="SSF46626">
    <property type="entry name" value="Cytochrome c"/>
    <property type="match status" value="1"/>
</dbReference>
<reference evidence="8" key="1">
    <citation type="journal article" date="2006" name="PLoS Biol.">
        <title>Macronuclear genome sequence of the ciliate Tetrahymena thermophila, a model eukaryote.</title>
        <authorList>
            <person name="Eisen J.A."/>
            <person name="Coyne R.S."/>
            <person name="Wu M."/>
            <person name="Wu D."/>
            <person name="Thiagarajan M."/>
            <person name="Wortman J.R."/>
            <person name="Badger J.H."/>
            <person name="Ren Q."/>
            <person name="Amedeo P."/>
            <person name="Jones K.M."/>
            <person name="Tallon L.J."/>
            <person name="Delcher A.L."/>
            <person name="Salzberg S.L."/>
            <person name="Silva J.C."/>
            <person name="Haas B.J."/>
            <person name="Majoros W.H."/>
            <person name="Farzad M."/>
            <person name="Carlton J.M."/>
            <person name="Smith R.K. Jr."/>
            <person name="Garg J."/>
            <person name="Pearlman R.E."/>
            <person name="Karrer K.M."/>
            <person name="Sun L."/>
            <person name="Manning G."/>
            <person name="Elde N.C."/>
            <person name="Turkewitz A.P."/>
            <person name="Asai D.J."/>
            <person name="Wilkes D.E."/>
            <person name="Wang Y."/>
            <person name="Cai H."/>
            <person name="Collins K."/>
            <person name="Stewart B.A."/>
            <person name="Lee S.R."/>
            <person name="Wilamowska K."/>
            <person name="Weinberg Z."/>
            <person name="Ruzzo W.L."/>
            <person name="Wloga D."/>
            <person name="Gaertig J."/>
            <person name="Frankel J."/>
            <person name="Tsao C.-C."/>
            <person name="Gorovsky M.A."/>
            <person name="Keeling P.J."/>
            <person name="Waller R.F."/>
            <person name="Patron N.J."/>
            <person name="Cherry J.M."/>
            <person name="Stover N.A."/>
            <person name="Krieger C.J."/>
            <person name="del Toro C."/>
            <person name="Ryder H.F."/>
            <person name="Williamson S.C."/>
            <person name="Barbeau R.A."/>
            <person name="Hamilton E.P."/>
            <person name="Orias E."/>
        </authorList>
    </citation>
    <scope>NUCLEOTIDE SEQUENCE [LARGE SCALE GENOMIC DNA]</scope>
    <source>
        <strain evidence="8">SB210</strain>
    </source>
</reference>
<feature type="region of interest" description="Disordered" evidence="5">
    <location>
        <begin position="1"/>
        <end position="39"/>
    </location>
</feature>
<dbReference type="GO" id="GO:0046872">
    <property type="term" value="F:metal ion binding"/>
    <property type="evidence" value="ECO:0007669"/>
    <property type="project" value="UniProtKB-KW"/>
</dbReference>
<dbReference type="Pfam" id="PF00034">
    <property type="entry name" value="Cytochrom_C"/>
    <property type="match status" value="1"/>
</dbReference>
<dbReference type="Gene3D" id="1.10.760.10">
    <property type="entry name" value="Cytochrome c-like domain"/>
    <property type="match status" value="1"/>
</dbReference>
<evidence type="ECO:0000256" key="4">
    <source>
        <dbReference type="PROSITE-ProRule" id="PRU00433"/>
    </source>
</evidence>
<keyword evidence="1 4" id="KW-0349">Heme</keyword>
<dbReference type="InterPro" id="IPR009056">
    <property type="entry name" value="Cyt_c-like_dom"/>
</dbReference>
<sequence>MVYFQAEEKLPPQSQVKVQKENTSQNSEKQLNQDTKKTRRQKLIGYTKWQRRFREKDQFKEEYDIPDGDILNGRELYVKSCCATCHSVDDEYNNALPLEVLYRFKGMFVKSKYAQCSYHWNRNRLYSILWDPNQYFQTDFYLDPIEDSKERADIAEYLVHLKYSTHPPQFWHDR</sequence>
<dbReference type="Proteomes" id="UP000009168">
    <property type="component" value="Unassembled WGS sequence"/>
</dbReference>
<evidence type="ECO:0000256" key="2">
    <source>
        <dbReference type="ARBA" id="ARBA00022723"/>
    </source>
</evidence>
<dbReference type="PROSITE" id="PS51007">
    <property type="entry name" value="CYTC"/>
    <property type="match status" value="1"/>
</dbReference>
<evidence type="ECO:0000256" key="1">
    <source>
        <dbReference type="ARBA" id="ARBA00022617"/>
    </source>
</evidence>
<dbReference type="GeneID" id="7839167"/>
<evidence type="ECO:0000313" key="8">
    <source>
        <dbReference type="Proteomes" id="UP000009168"/>
    </source>
</evidence>
<gene>
    <name evidence="7" type="ORF">TTHERM_00683380</name>
</gene>
<accession>I7MB18</accession>
<evidence type="ECO:0000313" key="7">
    <source>
        <dbReference type="EMBL" id="EAS07132.1"/>
    </source>
</evidence>
<dbReference type="KEGG" id="tet:TTHERM_00683380"/>
<dbReference type="EMBL" id="GG662247">
    <property type="protein sequence ID" value="EAS07132.1"/>
    <property type="molecule type" value="Genomic_DNA"/>
</dbReference>
<dbReference type="GO" id="GO:0009055">
    <property type="term" value="F:electron transfer activity"/>
    <property type="evidence" value="ECO:0007669"/>
    <property type="project" value="InterPro"/>
</dbReference>
<keyword evidence="3 4" id="KW-0408">Iron</keyword>
<dbReference type="GO" id="GO:0020037">
    <property type="term" value="F:heme binding"/>
    <property type="evidence" value="ECO:0007669"/>
    <property type="project" value="InterPro"/>
</dbReference>
<feature type="domain" description="Cytochrome c" evidence="6">
    <location>
        <begin position="68"/>
        <end position="162"/>
    </location>
</feature>
<proteinExistence type="predicted"/>